<proteinExistence type="predicted"/>
<reference evidence="2" key="1">
    <citation type="submission" date="2023-03" db="UniProtKB">
        <authorList>
            <consortium name="EnsemblPlants"/>
        </authorList>
    </citation>
    <scope>IDENTIFICATION</scope>
</reference>
<dbReference type="EnsemblPlants" id="MELO3C001290.2.1">
    <property type="protein sequence ID" value="MELO3C001290.2.1"/>
    <property type="gene ID" value="MELO3C001290.2"/>
</dbReference>
<evidence type="ECO:0000256" key="1">
    <source>
        <dbReference type="SAM" id="MobiDB-lite"/>
    </source>
</evidence>
<evidence type="ECO:0000313" key="2">
    <source>
        <dbReference type="EnsemblPlants" id="MELO3C001290.2.1"/>
    </source>
</evidence>
<dbReference type="AlphaFoldDB" id="A0A9I9CD29"/>
<dbReference type="Gramene" id="MELO3C001290.2.1">
    <property type="protein sequence ID" value="MELO3C001290.2.1"/>
    <property type="gene ID" value="MELO3C001290.2"/>
</dbReference>
<protein>
    <submittedName>
        <fullName evidence="2">Uncharacterized protein</fullName>
    </submittedName>
</protein>
<name>A0A9I9CD29_CUCME</name>
<feature type="region of interest" description="Disordered" evidence="1">
    <location>
        <begin position="74"/>
        <end position="119"/>
    </location>
</feature>
<organism evidence="2">
    <name type="scientific">Cucumis melo</name>
    <name type="common">Muskmelon</name>
    <dbReference type="NCBI Taxonomy" id="3656"/>
    <lineage>
        <taxon>Eukaryota</taxon>
        <taxon>Viridiplantae</taxon>
        <taxon>Streptophyta</taxon>
        <taxon>Embryophyta</taxon>
        <taxon>Tracheophyta</taxon>
        <taxon>Spermatophyta</taxon>
        <taxon>Magnoliopsida</taxon>
        <taxon>eudicotyledons</taxon>
        <taxon>Gunneridae</taxon>
        <taxon>Pentapetalae</taxon>
        <taxon>rosids</taxon>
        <taxon>fabids</taxon>
        <taxon>Cucurbitales</taxon>
        <taxon>Cucurbitaceae</taxon>
        <taxon>Benincaseae</taxon>
        <taxon>Cucumis</taxon>
    </lineage>
</organism>
<accession>A0A9I9CD29</accession>
<sequence length="119" mass="13557">HEPHPFPLLPPSLSSSFLHRRRSSISVRVVVVCLGHRRPPRLPIVSDLLSPQSPDAAAPLRFLFRLRLRHHPSLLLRPRRRTPPSVVSPPPAPEERKPSKPCCPFRPTRPGSKLTRTRF</sequence>